<comment type="caution">
    <text evidence="5">The sequence shown here is derived from an EMBL/GenBank/DDBJ whole genome shotgun (WGS) entry which is preliminary data.</text>
</comment>
<dbReference type="InterPro" id="IPR016195">
    <property type="entry name" value="Pol/histidinol_Pase-like"/>
</dbReference>
<protein>
    <recommendedName>
        <fullName evidence="2">protein-tyrosine-phosphatase</fullName>
        <ecNumber evidence="2">3.1.3.48</ecNumber>
    </recommendedName>
</protein>
<dbReference type="EMBL" id="SBLB01000001">
    <property type="protein sequence ID" value="RYC71484.1"/>
    <property type="molecule type" value="Genomic_DNA"/>
</dbReference>
<comment type="similarity">
    <text evidence="1">Belongs to the metallo-dependent hydrolases superfamily. CpsB/CapC family.</text>
</comment>
<evidence type="ECO:0000256" key="3">
    <source>
        <dbReference type="ARBA" id="ARBA00022801"/>
    </source>
</evidence>
<organism evidence="5 6">
    <name type="scientific">Spirosoma sordidisoli</name>
    <dbReference type="NCBI Taxonomy" id="2502893"/>
    <lineage>
        <taxon>Bacteria</taxon>
        <taxon>Pseudomonadati</taxon>
        <taxon>Bacteroidota</taxon>
        <taxon>Cytophagia</taxon>
        <taxon>Cytophagales</taxon>
        <taxon>Cytophagaceae</taxon>
        <taxon>Spirosoma</taxon>
    </lineage>
</organism>
<dbReference type="EC" id="3.1.3.48" evidence="2"/>
<evidence type="ECO:0000256" key="1">
    <source>
        <dbReference type="ARBA" id="ARBA00005750"/>
    </source>
</evidence>
<evidence type="ECO:0000256" key="4">
    <source>
        <dbReference type="ARBA" id="ARBA00051722"/>
    </source>
</evidence>
<dbReference type="GO" id="GO:0004725">
    <property type="term" value="F:protein tyrosine phosphatase activity"/>
    <property type="evidence" value="ECO:0007669"/>
    <property type="project" value="UniProtKB-EC"/>
</dbReference>
<dbReference type="InterPro" id="IPR016667">
    <property type="entry name" value="Caps_polysacc_synth_CpsB/CapC"/>
</dbReference>
<proteinExistence type="inferred from homology"/>
<evidence type="ECO:0000313" key="6">
    <source>
        <dbReference type="Proteomes" id="UP000290407"/>
    </source>
</evidence>
<name>A0A4Q2UPS6_9BACT</name>
<dbReference type="Proteomes" id="UP000290407">
    <property type="component" value="Unassembled WGS sequence"/>
</dbReference>
<dbReference type="AlphaFoldDB" id="A0A4Q2UPS6"/>
<keyword evidence="3" id="KW-0378">Hydrolase</keyword>
<dbReference type="Pfam" id="PF19567">
    <property type="entry name" value="CpsB_CapC"/>
    <property type="match status" value="1"/>
</dbReference>
<sequence>MSLWQTIRQAMTTRSSQGASTEEPCFWRVDMHSHLIPGIDDGVKSPEEALTCLKQLADWGIQTVITTPHVSRDWYPNSSADIRAGQAVLQALVDEHNLPIQVAVAAEYMLDEFFGDMLEVDDLLTFGTARYLLVELGWAAPPRQLEDLIFRMQTRGYTPVLAHPERYTYYNDDLSSLARLRQIGCLFQLNWGSFTGRYRERAQAQARLLLKNEWVDFISSDLHRPADLKSLGMFFSMHEYEQLRKQSLLNLSLLD</sequence>
<evidence type="ECO:0000256" key="2">
    <source>
        <dbReference type="ARBA" id="ARBA00013064"/>
    </source>
</evidence>
<keyword evidence="6" id="KW-1185">Reference proteome</keyword>
<gene>
    <name evidence="5" type="ORF">EQG79_04900</name>
</gene>
<dbReference type="SUPFAM" id="SSF89550">
    <property type="entry name" value="PHP domain-like"/>
    <property type="match status" value="1"/>
</dbReference>
<accession>A0A4Q2UPS6</accession>
<dbReference type="GO" id="GO:0030145">
    <property type="term" value="F:manganese ion binding"/>
    <property type="evidence" value="ECO:0007669"/>
    <property type="project" value="InterPro"/>
</dbReference>
<dbReference type="PANTHER" id="PTHR39181:SF1">
    <property type="entry name" value="TYROSINE-PROTEIN PHOSPHATASE YWQE"/>
    <property type="match status" value="1"/>
</dbReference>
<reference evidence="5 6" key="1">
    <citation type="submission" date="2019-01" db="EMBL/GenBank/DDBJ databases">
        <title>Spirosoma flava sp. nov., a propanil-degrading bacterium isolated from herbicide-contaminated soil.</title>
        <authorList>
            <person name="Zhang L."/>
            <person name="Jiang J.-D."/>
        </authorList>
    </citation>
    <scope>NUCLEOTIDE SEQUENCE [LARGE SCALE GENOMIC DNA]</scope>
    <source>
        <strain evidence="5 6">TY50</strain>
    </source>
</reference>
<dbReference type="Gene3D" id="3.20.20.140">
    <property type="entry name" value="Metal-dependent hydrolases"/>
    <property type="match status" value="1"/>
</dbReference>
<dbReference type="PANTHER" id="PTHR39181">
    <property type="entry name" value="TYROSINE-PROTEIN PHOSPHATASE YWQE"/>
    <property type="match status" value="1"/>
</dbReference>
<comment type="catalytic activity">
    <reaction evidence="4">
        <text>O-phospho-L-tyrosyl-[protein] + H2O = L-tyrosyl-[protein] + phosphate</text>
        <dbReference type="Rhea" id="RHEA:10684"/>
        <dbReference type="Rhea" id="RHEA-COMP:10136"/>
        <dbReference type="Rhea" id="RHEA-COMP:20101"/>
        <dbReference type="ChEBI" id="CHEBI:15377"/>
        <dbReference type="ChEBI" id="CHEBI:43474"/>
        <dbReference type="ChEBI" id="CHEBI:46858"/>
        <dbReference type="ChEBI" id="CHEBI:61978"/>
        <dbReference type="EC" id="3.1.3.48"/>
    </reaction>
</comment>
<evidence type="ECO:0000313" key="5">
    <source>
        <dbReference type="EMBL" id="RYC71484.1"/>
    </source>
</evidence>